<feature type="region of interest" description="Disordered" evidence="1">
    <location>
        <begin position="190"/>
        <end position="215"/>
    </location>
</feature>
<dbReference type="OrthoDB" id="5419608at2759"/>
<evidence type="ECO:0000313" key="4">
    <source>
        <dbReference type="Proteomes" id="UP000215289"/>
    </source>
</evidence>
<keyword evidence="4" id="KW-1185">Reference proteome</keyword>
<reference evidence="3 4" key="1">
    <citation type="submission" date="2018-08" db="EMBL/GenBank/DDBJ databases">
        <title>Draft genome sequences of two Aspergillus turcosus clinical strains isolated from bronchoalveolar lavage fluid: one azole-susceptible and the other azole-resistant.</title>
        <authorList>
            <person name="Parent-Michaud M."/>
            <person name="Dufresne P.J."/>
            <person name="Fournier E."/>
            <person name="Martineau C."/>
            <person name="Moreira S."/>
            <person name="Perkins V."/>
            <person name="De Repentigny L."/>
            <person name="Dufresne S.F."/>
        </authorList>
    </citation>
    <scope>NUCLEOTIDE SEQUENCE [LARGE SCALE GENOMIC DNA]</scope>
    <source>
        <strain evidence="3">HMR AF 1038</strain>
    </source>
</reference>
<accession>A0A3R7M2J0</accession>
<gene>
    <name evidence="3" type="ORF">CFD26_108499</name>
</gene>
<dbReference type="Proteomes" id="UP000215289">
    <property type="component" value="Unassembled WGS sequence"/>
</dbReference>
<evidence type="ECO:0000313" key="3">
    <source>
        <dbReference type="EMBL" id="RLM00498.1"/>
    </source>
</evidence>
<feature type="compositionally biased region" description="Gly residues" evidence="1">
    <location>
        <begin position="196"/>
        <end position="209"/>
    </location>
</feature>
<feature type="signal peptide" evidence="2">
    <location>
        <begin position="1"/>
        <end position="17"/>
    </location>
</feature>
<keyword evidence="2" id="KW-0732">Signal</keyword>
<sequence>MHYKTLSLLLLTATALAAPEAAPEAAAEAASEAAPEDVAKRQYGDYYSSLMNDLNSLADTNNWQQYLTNTDYEQFLTNTDFGGFPTNTDAGNAPTNTKSVPTDLGGFGSFSMPTAAFTYDGMPPPSIASVLITAVPSSYMAQLANPSVRSSLIHDIQQGHYPDWYTDLPNSVKQWISTNYASMTGAMATTTSNSGSGSGSGSGSNGGGASSSSSQGAAPAATGAIAFSIAGAAGVLGLALAL</sequence>
<feature type="chain" id="PRO_5018577886" evidence="2">
    <location>
        <begin position="18"/>
        <end position="242"/>
    </location>
</feature>
<dbReference type="AlphaFoldDB" id="A0A3R7M2J0"/>
<name>A0A3R7M2J0_9EURO</name>
<proteinExistence type="predicted"/>
<protein>
    <submittedName>
        <fullName evidence="3">Uncharacterized protein</fullName>
    </submittedName>
</protein>
<evidence type="ECO:0000256" key="1">
    <source>
        <dbReference type="SAM" id="MobiDB-lite"/>
    </source>
</evidence>
<dbReference type="EMBL" id="NIDN02000015">
    <property type="protein sequence ID" value="RLM00498.1"/>
    <property type="molecule type" value="Genomic_DNA"/>
</dbReference>
<evidence type="ECO:0000256" key="2">
    <source>
        <dbReference type="SAM" id="SignalP"/>
    </source>
</evidence>
<organism evidence="3 4">
    <name type="scientific">Aspergillus turcosus</name>
    <dbReference type="NCBI Taxonomy" id="1245748"/>
    <lineage>
        <taxon>Eukaryota</taxon>
        <taxon>Fungi</taxon>
        <taxon>Dikarya</taxon>
        <taxon>Ascomycota</taxon>
        <taxon>Pezizomycotina</taxon>
        <taxon>Eurotiomycetes</taxon>
        <taxon>Eurotiomycetidae</taxon>
        <taxon>Eurotiales</taxon>
        <taxon>Aspergillaceae</taxon>
        <taxon>Aspergillus</taxon>
        <taxon>Aspergillus subgen. Fumigati</taxon>
    </lineage>
</organism>
<comment type="caution">
    <text evidence="3">The sequence shown here is derived from an EMBL/GenBank/DDBJ whole genome shotgun (WGS) entry which is preliminary data.</text>
</comment>